<dbReference type="EMBL" id="CYYU01000007">
    <property type="protein sequence ID" value="CUN74742.1"/>
    <property type="molecule type" value="Genomic_DNA"/>
</dbReference>
<dbReference type="InterPro" id="IPR004655">
    <property type="entry name" value="FabH"/>
</dbReference>
<dbReference type="Proteomes" id="UP000095546">
    <property type="component" value="Unassembled WGS sequence"/>
</dbReference>
<comment type="subunit">
    <text evidence="14">Homodimer.</text>
</comment>
<comment type="domain">
    <text evidence="14">The last Arg residue of the ACP-binding site is essential for the weak association between ACP/AcpP and FabH.</text>
</comment>
<dbReference type="PANTHER" id="PTHR43091:SF1">
    <property type="entry name" value="BETA-KETOACYL-[ACYL-CARRIER-PROTEIN] SYNTHASE III, CHLOROPLASTIC"/>
    <property type="match status" value="1"/>
</dbReference>
<keyword evidence="8 14" id="KW-0511">Multifunctional enzyme</keyword>
<feature type="active site" evidence="14">
    <location>
        <position position="287"/>
    </location>
</feature>
<dbReference type="InterPro" id="IPR013751">
    <property type="entry name" value="ACP_syn_III_N"/>
</dbReference>
<reference evidence="17 18" key="1">
    <citation type="submission" date="2015-09" db="EMBL/GenBank/DDBJ databases">
        <authorList>
            <consortium name="Pathogen Informatics"/>
        </authorList>
    </citation>
    <scope>NUCLEOTIDE SEQUENCE [LARGE SCALE GENOMIC DNA]</scope>
    <source>
        <strain evidence="17 18">2789STDY5608828</strain>
    </source>
</reference>
<dbReference type="RefSeq" id="WP_055161520.1">
    <property type="nucleotide sequence ID" value="NZ_CABIWZ010000007.1"/>
</dbReference>
<dbReference type="UniPathway" id="UPA00094"/>
<evidence type="ECO:0000256" key="6">
    <source>
        <dbReference type="ARBA" id="ARBA00023098"/>
    </source>
</evidence>
<comment type="pathway">
    <text evidence="1 14">Lipid metabolism; fatty acid biosynthesis.</text>
</comment>
<proteinExistence type="inferred from homology"/>
<evidence type="ECO:0000256" key="5">
    <source>
        <dbReference type="ARBA" id="ARBA00022832"/>
    </source>
</evidence>
<evidence type="ECO:0000256" key="1">
    <source>
        <dbReference type="ARBA" id="ARBA00005194"/>
    </source>
</evidence>
<dbReference type="AlphaFoldDB" id="A0A173ZEB8"/>
<evidence type="ECO:0000256" key="9">
    <source>
        <dbReference type="ARBA" id="ARBA00023315"/>
    </source>
</evidence>
<comment type="catalytic activity">
    <reaction evidence="13">
        <text>3-methylbutanoyl-CoA + malonyl-[ACP] + H(+) = 5-methyl-3-oxohexanoyl-[ACP] + CO2 + CoA</text>
        <dbReference type="Rhea" id="RHEA:42272"/>
        <dbReference type="Rhea" id="RHEA-COMP:9623"/>
        <dbReference type="Rhea" id="RHEA-COMP:9941"/>
        <dbReference type="ChEBI" id="CHEBI:15378"/>
        <dbReference type="ChEBI" id="CHEBI:16526"/>
        <dbReference type="ChEBI" id="CHEBI:57287"/>
        <dbReference type="ChEBI" id="CHEBI:57345"/>
        <dbReference type="ChEBI" id="CHEBI:78449"/>
        <dbReference type="ChEBI" id="CHEBI:78822"/>
        <dbReference type="EC" id="2.3.1.300"/>
    </reaction>
    <physiologicalReaction direction="left-to-right" evidence="13">
        <dbReference type="Rhea" id="RHEA:42273"/>
    </physiologicalReaction>
</comment>
<dbReference type="InterPro" id="IPR013747">
    <property type="entry name" value="ACP_syn_III_C"/>
</dbReference>
<evidence type="ECO:0000256" key="2">
    <source>
        <dbReference type="ARBA" id="ARBA00008642"/>
    </source>
</evidence>
<evidence type="ECO:0000256" key="8">
    <source>
        <dbReference type="ARBA" id="ARBA00023268"/>
    </source>
</evidence>
<evidence type="ECO:0000313" key="18">
    <source>
        <dbReference type="Proteomes" id="UP000095546"/>
    </source>
</evidence>
<feature type="domain" description="Beta-ketoacyl-[acyl-carrier-protein] synthase III N-terminal" evidence="16">
    <location>
        <begin position="111"/>
        <end position="189"/>
    </location>
</feature>
<dbReference type="FunFam" id="3.40.47.10:FF:000004">
    <property type="entry name" value="3-oxoacyl-[acyl-carrier-protein] synthase 3"/>
    <property type="match status" value="1"/>
</dbReference>
<dbReference type="NCBIfam" id="TIGR00747">
    <property type="entry name" value="fabH"/>
    <property type="match status" value="1"/>
</dbReference>
<evidence type="ECO:0000259" key="15">
    <source>
        <dbReference type="Pfam" id="PF08541"/>
    </source>
</evidence>
<dbReference type="eggNOG" id="COG0332">
    <property type="taxonomic scope" value="Bacteria"/>
</dbReference>
<comment type="catalytic activity">
    <reaction evidence="12">
        <text>2-methylpropanoyl-CoA + malonyl-[ACP] + H(+) = 4-methyl-3-oxopentanoyl-[ACP] + CO2 + CoA</text>
        <dbReference type="Rhea" id="RHEA:42268"/>
        <dbReference type="Rhea" id="RHEA-COMP:9623"/>
        <dbReference type="Rhea" id="RHEA-COMP:9940"/>
        <dbReference type="ChEBI" id="CHEBI:15378"/>
        <dbReference type="ChEBI" id="CHEBI:16526"/>
        <dbReference type="ChEBI" id="CHEBI:57287"/>
        <dbReference type="ChEBI" id="CHEBI:57338"/>
        <dbReference type="ChEBI" id="CHEBI:78449"/>
        <dbReference type="ChEBI" id="CHEBI:78820"/>
        <dbReference type="EC" id="2.3.1.300"/>
    </reaction>
    <physiologicalReaction direction="left-to-right" evidence="12">
        <dbReference type="Rhea" id="RHEA:42269"/>
    </physiologicalReaction>
</comment>
<keyword evidence="4 14" id="KW-0808">Transferase</keyword>
<keyword evidence="5 14" id="KW-0276">Fatty acid metabolism</keyword>
<keyword evidence="3 14" id="KW-0444">Lipid biosynthesis</keyword>
<comment type="similarity">
    <text evidence="2 14">Belongs to the thiolase-like superfamily. FabH family.</text>
</comment>
<dbReference type="EC" id="2.3.1.180" evidence="14"/>
<dbReference type="GO" id="GO:0033818">
    <property type="term" value="F:beta-ketoacyl-acyl-carrier-protein synthase III activity"/>
    <property type="evidence" value="ECO:0007669"/>
    <property type="project" value="UniProtKB-UniRule"/>
</dbReference>
<dbReference type="STRING" id="187979.ERS852385_01261"/>
<feature type="domain" description="Beta-ketoacyl-[acyl-carrier-protein] synthase III C-terminal" evidence="15">
    <location>
        <begin position="241"/>
        <end position="330"/>
    </location>
</feature>
<evidence type="ECO:0000256" key="13">
    <source>
        <dbReference type="ARBA" id="ARBA00052985"/>
    </source>
</evidence>
<dbReference type="Pfam" id="PF08545">
    <property type="entry name" value="ACP_syn_III"/>
    <property type="match status" value="1"/>
</dbReference>
<keyword evidence="18" id="KW-1185">Reference proteome</keyword>
<keyword evidence="6 14" id="KW-0443">Lipid metabolism</keyword>
<evidence type="ECO:0000256" key="4">
    <source>
        <dbReference type="ARBA" id="ARBA00022679"/>
    </source>
</evidence>
<evidence type="ECO:0000259" key="16">
    <source>
        <dbReference type="Pfam" id="PF08545"/>
    </source>
</evidence>
<evidence type="ECO:0000256" key="11">
    <source>
        <dbReference type="ARBA" id="ARBA00052407"/>
    </source>
</evidence>
<dbReference type="InterPro" id="IPR016039">
    <property type="entry name" value="Thiolase-like"/>
</dbReference>
<feature type="active site" evidence="14">
    <location>
        <position position="117"/>
    </location>
</feature>
<dbReference type="HAMAP" id="MF_01815">
    <property type="entry name" value="FabH"/>
    <property type="match status" value="1"/>
</dbReference>
<dbReference type="GO" id="GO:0004315">
    <property type="term" value="F:3-oxoacyl-[acyl-carrier-protein] synthase activity"/>
    <property type="evidence" value="ECO:0007669"/>
    <property type="project" value="InterPro"/>
</dbReference>
<evidence type="ECO:0000256" key="14">
    <source>
        <dbReference type="HAMAP-Rule" id="MF_01815"/>
    </source>
</evidence>
<sequence>MMEKRNSAGIIGTGWYVPEKVITNEDLEQMVDTNNAWIVERTGIHERHVAREDQPVSDLAERAARMALEDAGVRAEDLDLIIVATMTPDRTIPSTACILQDRLGASKAGAFDLSAACSGFAYAAATACQFIETGVYRHILVVGAETLSKVVDWTDRNTCILFGDGAGAAVFGPVDKGFGLLSFDLGSDGAGGDLLDIPAGGSQKPLTAESLLMHENCIHMDGRAVFRFAVKILGETVEKSLERAGIEKTEIDWLVPHQANTRIIDAAAKRLELPAEKVIVDIGKYGNMSAASIPVALAEAVQAHRFKKGDLIALAGFGAGLTWASCIMKWAKED</sequence>
<organism evidence="17 18">
    <name type="scientific">Mitsuokella jalaludinii</name>
    <dbReference type="NCBI Taxonomy" id="187979"/>
    <lineage>
        <taxon>Bacteria</taxon>
        <taxon>Bacillati</taxon>
        <taxon>Bacillota</taxon>
        <taxon>Negativicutes</taxon>
        <taxon>Selenomonadales</taxon>
        <taxon>Selenomonadaceae</taxon>
        <taxon>Mitsuokella</taxon>
    </lineage>
</organism>
<gene>
    <name evidence="14 17" type="primary">fabH</name>
    <name evidence="17" type="ORF">ERS852385_01261</name>
</gene>
<accession>A0A173ZEB8</accession>
<name>A0A173ZEB8_9FIRM</name>
<dbReference type="CDD" id="cd00830">
    <property type="entry name" value="KAS_III"/>
    <property type="match status" value="1"/>
</dbReference>
<evidence type="ECO:0000256" key="7">
    <source>
        <dbReference type="ARBA" id="ARBA00023160"/>
    </source>
</evidence>
<comment type="subcellular location">
    <subcellularLocation>
        <location evidence="14">Cytoplasm</location>
    </subcellularLocation>
</comment>
<keyword evidence="7 14" id="KW-0275">Fatty acid biosynthesis</keyword>
<protein>
    <recommendedName>
        <fullName evidence="14">Beta-ketoacyl-[acyl-carrier-protein] synthase III</fullName>
        <shortName evidence="14">Beta-ketoacyl-ACP synthase III</shortName>
        <shortName evidence="14">KAS III</shortName>
        <ecNumber evidence="14">2.3.1.180</ecNumber>
    </recommendedName>
    <alternativeName>
        <fullName evidence="14">3-oxoacyl-[acyl-carrier-protein] synthase 3</fullName>
    </alternativeName>
    <alternativeName>
        <fullName evidence="14">3-oxoacyl-[acyl-carrier-protein] synthase III</fullName>
    </alternativeName>
</protein>
<feature type="region of interest" description="ACP-binding" evidence="14">
    <location>
        <begin position="258"/>
        <end position="262"/>
    </location>
</feature>
<keyword evidence="14" id="KW-0963">Cytoplasm</keyword>
<comment type="catalytic activity">
    <reaction evidence="11">
        <text>(2S)-2-methylbutanoyl-CoA + malonyl-[ACP] + H(+) = (4S)-4-methyl-3-oxohexanoyl-[ACP] + CO2 + CoA</text>
        <dbReference type="Rhea" id="RHEA:42276"/>
        <dbReference type="Rhea" id="RHEA-COMP:9623"/>
        <dbReference type="Rhea" id="RHEA-COMP:17148"/>
        <dbReference type="ChEBI" id="CHEBI:15378"/>
        <dbReference type="ChEBI" id="CHEBI:16526"/>
        <dbReference type="ChEBI" id="CHEBI:57287"/>
        <dbReference type="ChEBI" id="CHEBI:78449"/>
        <dbReference type="ChEBI" id="CHEBI:88166"/>
        <dbReference type="ChEBI" id="CHEBI:167462"/>
        <dbReference type="EC" id="2.3.1.300"/>
    </reaction>
    <physiologicalReaction direction="left-to-right" evidence="11">
        <dbReference type="Rhea" id="RHEA:42277"/>
    </physiologicalReaction>
</comment>
<evidence type="ECO:0000256" key="10">
    <source>
        <dbReference type="ARBA" id="ARBA00051096"/>
    </source>
</evidence>
<dbReference type="OrthoDB" id="9815506at2"/>
<dbReference type="Pfam" id="PF08541">
    <property type="entry name" value="ACP_syn_III_C"/>
    <property type="match status" value="1"/>
</dbReference>
<evidence type="ECO:0000256" key="12">
    <source>
        <dbReference type="ARBA" id="ARBA00052467"/>
    </source>
</evidence>
<evidence type="ECO:0000313" key="17">
    <source>
        <dbReference type="EMBL" id="CUN74742.1"/>
    </source>
</evidence>
<feature type="active site" evidence="14">
    <location>
        <position position="257"/>
    </location>
</feature>
<evidence type="ECO:0000256" key="3">
    <source>
        <dbReference type="ARBA" id="ARBA00022516"/>
    </source>
</evidence>
<comment type="function">
    <text evidence="14">Catalyzes the condensation reaction of fatty acid synthesis by the addition to an acyl acceptor of two carbons from malonyl-ACP. Catalyzes the first condensation reaction which initiates fatty acid synthesis and may therefore play a role in governing the total rate of fatty acid production. Possesses both acetoacetyl-ACP synthase and acetyl transacylase activities. Its substrate specificity determines the biosynthesis of branched-chain and/or straight-chain of fatty acids.</text>
</comment>
<dbReference type="GO" id="GO:0006633">
    <property type="term" value="P:fatty acid biosynthetic process"/>
    <property type="evidence" value="ECO:0007669"/>
    <property type="project" value="UniProtKB-UniRule"/>
</dbReference>
<keyword evidence="9 14" id="KW-0012">Acyltransferase</keyword>
<comment type="catalytic activity">
    <reaction evidence="10">
        <text>malonyl-[ACP] + acetyl-CoA + H(+) = 3-oxobutanoyl-[ACP] + CO2 + CoA</text>
        <dbReference type="Rhea" id="RHEA:12080"/>
        <dbReference type="Rhea" id="RHEA-COMP:9623"/>
        <dbReference type="Rhea" id="RHEA-COMP:9625"/>
        <dbReference type="ChEBI" id="CHEBI:15378"/>
        <dbReference type="ChEBI" id="CHEBI:16526"/>
        <dbReference type="ChEBI" id="CHEBI:57287"/>
        <dbReference type="ChEBI" id="CHEBI:57288"/>
        <dbReference type="ChEBI" id="CHEBI:78449"/>
        <dbReference type="ChEBI" id="CHEBI:78450"/>
        <dbReference type="EC" id="2.3.1.180"/>
    </reaction>
    <physiologicalReaction direction="left-to-right" evidence="10">
        <dbReference type="Rhea" id="RHEA:12081"/>
    </physiologicalReaction>
</comment>
<dbReference type="Gene3D" id="3.40.47.10">
    <property type="match status" value="1"/>
</dbReference>
<dbReference type="NCBIfam" id="NF006829">
    <property type="entry name" value="PRK09352.1"/>
    <property type="match status" value="1"/>
</dbReference>
<dbReference type="SUPFAM" id="SSF53901">
    <property type="entry name" value="Thiolase-like"/>
    <property type="match status" value="1"/>
</dbReference>
<dbReference type="PANTHER" id="PTHR43091">
    <property type="entry name" value="3-OXOACYL-[ACYL-CARRIER-PROTEIN] SYNTHASE"/>
    <property type="match status" value="1"/>
</dbReference>
<dbReference type="GO" id="GO:0005737">
    <property type="term" value="C:cytoplasm"/>
    <property type="evidence" value="ECO:0007669"/>
    <property type="project" value="UniProtKB-SubCell"/>
</dbReference>